<comment type="pathway">
    <text evidence="7">tRNA modification; N(7)-methylguanine-tRNA biosynthesis.</text>
</comment>
<evidence type="ECO:0000256" key="5">
    <source>
        <dbReference type="ARBA" id="ARBA00022691"/>
    </source>
</evidence>
<dbReference type="PROSITE" id="PS51625">
    <property type="entry name" value="SAM_MT_TRMB"/>
    <property type="match status" value="1"/>
</dbReference>
<evidence type="ECO:0000256" key="1">
    <source>
        <dbReference type="ARBA" id="ARBA00000142"/>
    </source>
</evidence>
<comment type="caution">
    <text evidence="8">The sequence shown here is derived from an EMBL/GenBank/DDBJ whole genome shotgun (WGS) entry which is preliminary data.</text>
</comment>
<dbReference type="EC" id="2.1.1.33" evidence="7"/>
<dbReference type="InterPro" id="IPR003358">
    <property type="entry name" value="tRNA_(Gua-N-7)_MeTrfase_Trmb"/>
</dbReference>
<dbReference type="GO" id="GO:0043527">
    <property type="term" value="C:tRNA methyltransferase complex"/>
    <property type="evidence" value="ECO:0007669"/>
    <property type="project" value="TreeGrafter"/>
</dbReference>
<dbReference type="OrthoDB" id="9802090at2"/>
<proteinExistence type="inferred from homology"/>
<dbReference type="InterPro" id="IPR029063">
    <property type="entry name" value="SAM-dependent_MTases_sf"/>
</dbReference>
<evidence type="ECO:0000256" key="6">
    <source>
        <dbReference type="ARBA" id="ARBA00022694"/>
    </source>
</evidence>
<comment type="function">
    <text evidence="2 7">Catalyzes the formation of N(7)-methylguanine at position 46 (m7G46) in tRNA.</text>
</comment>
<dbReference type="InterPro" id="IPR055361">
    <property type="entry name" value="tRNA_methyltr_TrmB_bact"/>
</dbReference>
<feature type="binding site" evidence="7">
    <location>
        <position position="94"/>
    </location>
    <ligand>
        <name>S-adenosyl-L-methionine</name>
        <dbReference type="ChEBI" id="CHEBI:59789"/>
    </ligand>
</feature>
<dbReference type="Proteomes" id="UP000246077">
    <property type="component" value="Unassembled WGS sequence"/>
</dbReference>
<accession>A0A317E3E0</accession>
<keyword evidence="5 7" id="KW-0949">S-adenosyl-L-methionine</keyword>
<reference evidence="9" key="1">
    <citation type="submission" date="2018-05" db="EMBL/GenBank/DDBJ databases">
        <title>Zavarzinia sp. HR-AS.</title>
        <authorList>
            <person name="Lee Y."/>
            <person name="Jeon C.O."/>
        </authorList>
    </citation>
    <scope>NUCLEOTIDE SEQUENCE [LARGE SCALE GENOMIC DNA]</scope>
    <source>
        <strain evidence="9">DSM 1231</strain>
    </source>
</reference>
<organism evidence="8 9">
    <name type="scientific">Zavarzinia compransoris</name>
    <dbReference type="NCBI Taxonomy" id="1264899"/>
    <lineage>
        <taxon>Bacteria</taxon>
        <taxon>Pseudomonadati</taxon>
        <taxon>Pseudomonadota</taxon>
        <taxon>Alphaproteobacteria</taxon>
        <taxon>Rhodospirillales</taxon>
        <taxon>Zavarziniaceae</taxon>
        <taxon>Zavarzinia</taxon>
    </lineage>
</organism>
<feature type="binding site" evidence="7">
    <location>
        <position position="69"/>
    </location>
    <ligand>
        <name>S-adenosyl-L-methionine</name>
        <dbReference type="ChEBI" id="CHEBI:59789"/>
    </ligand>
</feature>
<name>A0A317E3E0_9PROT</name>
<keyword evidence="4 7" id="KW-0808">Transferase</keyword>
<dbReference type="Gene3D" id="3.40.50.150">
    <property type="entry name" value="Vaccinia Virus protein VP39"/>
    <property type="match status" value="1"/>
</dbReference>
<dbReference type="NCBIfam" id="TIGR00091">
    <property type="entry name" value="tRNA (guanosine(46)-N7)-methyltransferase TrmB"/>
    <property type="match status" value="1"/>
</dbReference>
<dbReference type="EMBL" id="QGLF01000003">
    <property type="protein sequence ID" value="PWR20894.1"/>
    <property type="molecule type" value="Genomic_DNA"/>
</dbReference>
<keyword evidence="6 7" id="KW-0819">tRNA processing</keyword>
<gene>
    <name evidence="7" type="primary">trmB</name>
    <name evidence="8" type="ORF">DKG75_12960</name>
</gene>
<dbReference type="PANTHER" id="PTHR23417">
    <property type="entry name" value="3-DEOXY-D-MANNO-OCTULOSONIC-ACID TRANSFERASE/TRNA GUANINE-N 7 - -METHYLTRANSFERASE"/>
    <property type="match status" value="1"/>
</dbReference>
<dbReference type="AlphaFoldDB" id="A0A317E3E0"/>
<evidence type="ECO:0000256" key="3">
    <source>
        <dbReference type="ARBA" id="ARBA00022603"/>
    </source>
</evidence>
<feature type="binding site" evidence="7">
    <location>
        <position position="147"/>
    </location>
    <ligand>
        <name>substrate</name>
    </ligand>
</feature>
<feature type="binding site" evidence="7">
    <location>
        <position position="143"/>
    </location>
    <ligand>
        <name>S-adenosyl-L-methionine</name>
        <dbReference type="ChEBI" id="CHEBI:59789"/>
    </ligand>
</feature>
<feature type="binding site" evidence="7">
    <location>
        <position position="121"/>
    </location>
    <ligand>
        <name>S-adenosyl-L-methionine</name>
        <dbReference type="ChEBI" id="CHEBI:59789"/>
    </ligand>
</feature>
<evidence type="ECO:0000313" key="8">
    <source>
        <dbReference type="EMBL" id="PWR20894.1"/>
    </source>
</evidence>
<dbReference type="SUPFAM" id="SSF53335">
    <property type="entry name" value="S-adenosyl-L-methionine-dependent methyltransferases"/>
    <property type="match status" value="1"/>
</dbReference>
<evidence type="ECO:0000256" key="2">
    <source>
        <dbReference type="ARBA" id="ARBA00003015"/>
    </source>
</evidence>
<dbReference type="GO" id="GO:0008176">
    <property type="term" value="F:tRNA (guanine(46)-N7)-methyltransferase activity"/>
    <property type="evidence" value="ECO:0007669"/>
    <property type="project" value="UniProtKB-UniRule"/>
</dbReference>
<comment type="caution">
    <text evidence="7">Lacks conserved residue(s) required for the propagation of feature annotation.</text>
</comment>
<dbReference type="UniPathway" id="UPA00989"/>
<keyword evidence="9" id="KW-1185">Reference proteome</keyword>
<evidence type="ECO:0000256" key="7">
    <source>
        <dbReference type="HAMAP-Rule" id="MF_01057"/>
    </source>
</evidence>
<comment type="similarity">
    <text evidence="7">Belongs to the class I-like SAM-binding methyltransferase superfamily. TrmB family.</text>
</comment>
<evidence type="ECO:0000313" key="9">
    <source>
        <dbReference type="Proteomes" id="UP000246077"/>
    </source>
</evidence>
<protein>
    <recommendedName>
        <fullName evidence="7">tRNA (guanine-N(7)-)-methyltransferase</fullName>
        <ecNumber evidence="7">2.1.1.33</ecNumber>
    </recommendedName>
    <alternativeName>
        <fullName evidence="7">tRNA (guanine(46)-N(7))-methyltransferase</fullName>
    </alternativeName>
    <alternativeName>
        <fullName evidence="7">tRNA(m7G46)-methyltransferase</fullName>
    </alternativeName>
</protein>
<sequence length="239" mass="26577">MTTGDEAPVDAPALRRKVFGRRTGHKLRARQADILETGLDRLAVPLPPAGTVLDPKTLFARPVGEVWFEIGFGGGEHLAAQAEANPEVGLIGAEPFVNGMASLLRHVEERHLDNVRVLADDARLLLAALPEASLARAFLLFPDPWPKSRHHKRRFVQQETLDLLARALKPGGEFRVASDIMGYIEWTLAQVGLHHAFEWLAEGPADWRARTADWPPTRYEAKAIAAGRQPAYLRFRRLP</sequence>
<feature type="binding site" evidence="7">
    <location>
        <begin position="217"/>
        <end position="220"/>
    </location>
    <ligand>
        <name>substrate</name>
    </ligand>
</feature>
<dbReference type="PANTHER" id="PTHR23417:SF14">
    <property type="entry name" value="PENTACOTRIPEPTIDE-REPEAT REGION OF PRORP DOMAIN-CONTAINING PROTEIN"/>
    <property type="match status" value="1"/>
</dbReference>
<evidence type="ECO:0000256" key="4">
    <source>
        <dbReference type="ARBA" id="ARBA00022679"/>
    </source>
</evidence>
<dbReference type="Pfam" id="PF02390">
    <property type="entry name" value="Methyltransf_4"/>
    <property type="match status" value="1"/>
</dbReference>
<dbReference type="RefSeq" id="WP_109921538.1">
    <property type="nucleotide sequence ID" value="NZ_QGLF01000003.1"/>
</dbReference>
<feature type="binding site" evidence="7">
    <location>
        <position position="179"/>
    </location>
    <ligand>
        <name>substrate</name>
    </ligand>
</feature>
<comment type="catalytic activity">
    <reaction evidence="1 7">
        <text>guanosine(46) in tRNA + S-adenosyl-L-methionine = N(7)-methylguanosine(46) in tRNA + S-adenosyl-L-homocysteine</text>
        <dbReference type="Rhea" id="RHEA:42708"/>
        <dbReference type="Rhea" id="RHEA-COMP:10188"/>
        <dbReference type="Rhea" id="RHEA-COMP:10189"/>
        <dbReference type="ChEBI" id="CHEBI:57856"/>
        <dbReference type="ChEBI" id="CHEBI:59789"/>
        <dbReference type="ChEBI" id="CHEBI:74269"/>
        <dbReference type="ChEBI" id="CHEBI:74480"/>
        <dbReference type="EC" id="2.1.1.33"/>
    </reaction>
</comment>
<keyword evidence="3 7" id="KW-0489">Methyltransferase</keyword>
<dbReference type="HAMAP" id="MF_01057">
    <property type="entry name" value="tRNA_methyltr_TrmB"/>
    <property type="match status" value="1"/>
</dbReference>